<dbReference type="Pfam" id="PF00069">
    <property type="entry name" value="Pkinase"/>
    <property type="match status" value="1"/>
</dbReference>
<dbReference type="GO" id="GO:0005524">
    <property type="term" value="F:ATP binding"/>
    <property type="evidence" value="ECO:0007669"/>
    <property type="project" value="UniProtKB-UniRule"/>
</dbReference>
<dbReference type="OMA" id="VRFFESF"/>
<feature type="domain" description="Protein kinase" evidence="8">
    <location>
        <begin position="53"/>
        <end position="339"/>
    </location>
</feature>
<dbReference type="Gene3D" id="1.10.510.10">
    <property type="entry name" value="Transferase(Phosphotransferase) domain 1"/>
    <property type="match status" value="1"/>
</dbReference>
<evidence type="ECO:0000256" key="2">
    <source>
        <dbReference type="ARBA" id="ARBA00022679"/>
    </source>
</evidence>
<dbReference type="PROSITE" id="PS50011">
    <property type="entry name" value="PROTEIN_KINASE_DOM"/>
    <property type="match status" value="1"/>
</dbReference>
<dbReference type="GO" id="GO:0007224">
    <property type="term" value="P:smoothened signaling pathway"/>
    <property type="evidence" value="ECO:0007669"/>
    <property type="project" value="TreeGrafter"/>
</dbReference>
<dbReference type="InterPro" id="IPR017441">
    <property type="entry name" value="Protein_kinase_ATP_BS"/>
</dbReference>
<dbReference type="InterPro" id="IPR050494">
    <property type="entry name" value="Ser_Thr_dual-spec_kinase"/>
</dbReference>
<dbReference type="GO" id="GO:0045944">
    <property type="term" value="P:positive regulation of transcription by RNA polymerase II"/>
    <property type="evidence" value="ECO:0007669"/>
    <property type="project" value="TreeGrafter"/>
</dbReference>
<dbReference type="GO" id="GO:0042771">
    <property type="term" value="P:intrinsic apoptotic signaling pathway in response to DNA damage by p53 class mediator"/>
    <property type="evidence" value="ECO:0007669"/>
    <property type="project" value="TreeGrafter"/>
</dbReference>
<dbReference type="PANTHER" id="PTHR24058">
    <property type="entry name" value="DUAL SPECIFICITY PROTEIN KINASE"/>
    <property type="match status" value="1"/>
</dbReference>
<reference evidence="9" key="3">
    <citation type="submission" date="2025-09" db="UniProtKB">
        <authorList>
            <consortium name="Ensembl"/>
        </authorList>
    </citation>
    <scope>IDENTIFICATION</scope>
    <source>
        <strain evidence="9">Guanapo</strain>
    </source>
</reference>
<dbReference type="Gene3D" id="3.30.200.20">
    <property type="entry name" value="Phosphorylase Kinase, domain 1"/>
    <property type="match status" value="1"/>
</dbReference>
<sequence length="388" mass="44777">MTSNLKELLYSSYSVFENASLFNDLKLYQTRALRLKADTQMVSVRVSGLHISTSFVLVIGRGVYGKVVKCKNLNTKEKVAIKMIKKNLTHTGRSEILNMFSLRKLDPDKCNLIKMTDHFVHKDHQCLAFEMLDKDLFEFMRGRHFKPLSVSAIRLIAQQMIVALQALKSIAMVHTDIKPDNIMFVNHKLIPFKVKLIDFGIAKHASELRTGTWIQPDCYRAFEVLLGLPLSESMDMWSLGCTLAFFYLGRLLFPSYSQYENMKTYMRLCGQPNNSLLKKGLLTSNFFNLVQESPEEIWDFHDLEETEDIKAFIQLLKQMIVLDPDKRISPSEAHRQDFITMKHLVGDYVSRLAWERLGIYPEDMEEVAGEREVWTSLLKLLLPQPDPG</sequence>
<organism evidence="9 10">
    <name type="scientific">Poecilia reticulata</name>
    <name type="common">Guppy</name>
    <name type="synonym">Acanthophacelus reticulatus</name>
    <dbReference type="NCBI Taxonomy" id="8081"/>
    <lineage>
        <taxon>Eukaryota</taxon>
        <taxon>Metazoa</taxon>
        <taxon>Chordata</taxon>
        <taxon>Craniata</taxon>
        <taxon>Vertebrata</taxon>
        <taxon>Euteleostomi</taxon>
        <taxon>Actinopterygii</taxon>
        <taxon>Neopterygii</taxon>
        <taxon>Teleostei</taxon>
        <taxon>Neoteleostei</taxon>
        <taxon>Acanthomorphata</taxon>
        <taxon>Ovalentaria</taxon>
        <taxon>Atherinomorphae</taxon>
        <taxon>Cyprinodontiformes</taxon>
        <taxon>Poeciliidae</taxon>
        <taxon>Poeciliinae</taxon>
        <taxon>Poecilia</taxon>
    </lineage>
</organism>
<proteinExistence type="inferred from homology"/>
<keyword evidence="2" id="KW-0808">Transferase</keyword>
<keyword evidence="1 7" id="KW-0723">Serine/threonine-protein kinase</keyword>
<dbReference type="GO" id="GO:0003714">
    <property type="term" value="F:transcription corepressor activity"/>
    <property type="evidence" value="ECO:0007669"/>
    <property type="project" value="TreeGrafter"/>
</dbReference>
<dbReference type="Proteomes" id="UP000242638">
    <property type="component" value="Unassembled WGS sequence"/>
</dbReference>
<keyword evidence="3 6" id="KW-0547">Nucleotide-binding</keyword>
<dbReference type="GO" id="GO:0004713">
    <property type="term" value="F:protein tyrosine kinase activity"/>
    <property type="evidence" value="ECO:0007669"/>
    <property type="project" value="TreeGrafter"/>
</dbReference>
<dbReference type="PANTHER" id="PTHR24058:SF53">
    <property type="entry name" value="HOMEODOMAIN-INTERACTING PROTEIN KINASE 2"/>
    <property type="match status" value="1"/>
</dbReference>
<evidence type="ECO:0000313" key="10">
    <source>
        <dbReference type="Proteomes" id="UP000242638"/>
    </source>
</evidence>
<protein>
    <recommendedName>
        <fullName evidence="8">Protein kinase domain-containing protein</fullName>
    </recommendedName>
</protein>
<dbReference type="GO" id="GO:0003713">
    <property type="term" value="F:transcription coactivator activity"/>
    <property type="evidence" value="ECO:0007669"/>
    <property type="project" value="TreeGrafter"/>
</dbReference>
<evidence type="ECO:0000256" key="6">
    <source>
        <dbReference type="PROSITE-ProRule" id="PRU10141"/>
    </source>
</evidence>
<dbReference type="InterPro" id="IPR000719">
    <property type="entry name" value="Prot_kinase_dom"/>
</dbReference>
<evidence type="ECO:0000256" key="3">
    <source>
        <dbReference type="ARBA" id="ARBA00022741"/>
    </source>
</evidence>
<keyword evidence="10" id="KW-1185">Reference proteome</keyword>
<keyword evidence="5 6" id="KW-0067">ATP-binding</keyword>
<dbReference type="AlphaFoldDB" id="A0A3P9PNN7"/>
<dbReference type="GeneTree" id="ENSGT00940000164472"/>
<name>A0A3P9PNN7_POERE</name>
<evidence type="ECO:0000256" key="5">
    <source>
        <dbReference type="ARBA" id="ARBA00022840"/>
    </source>
</evidence>
<evidence type="ECO:0000259" key="8">
    <source>
        <dbReference type="PROSITE" id="PS50011"/>
    </source>
</evidence>
<dbReference type="GO" id="GO:0005737">
    <property type="term" value="C:cytoplasm"/>
    <property type="evidence" value="ECO:0007669"/>
    <property type="project" value="TreeGrafter"/>
</dbReference>
<reference evidence="9" key="2">
    <citation type="submission" date="2025-08" db="UniProtKB">
        <authorList>
            <consortium name="Ensembl"/>
        </authorList>
    </citation>
    <scope>IDENTIFICATION</scope>
    <source>
        <strain evidence="9">Guanapo</strain>
    </source>
</reference>
<evidence type="ECO:0000313" key="9">
    <source>
        <dbReference type="Ensembl" id="ENSPREP00000023313.1"/>
    </source>
</evidence>
<accession>A0A3P9PNN7</accession>
<dbReference type="GO" id="GO:0016605">
    <property type="term" value="C:PML body"/>
    <property type="evidence" value="ECO:0007669"/>
    <property type="project" value="TreeGrafter"/>
</dbReference>
<dbReference type="Ensembl" id="ENSPRET00000023551.1">
    <property type="protein sequence ID" value="ENSPREP00000023313.1"/>
    <property type="gene ID" value="ENSPREG00000015653.1"/>
</dbReference>
<keyword evidence="4" id="KW-0418">Kinase</keyword>
<dbReference type="GO" id="GO:0004674">
    <property type="term" value="F:protein serine/threonine kinase activity"/>
    <property type="evidence" value="ECO:0007669"/>
    <property type="project" value="UniProtKB-KW"/>
</dbReference>
<dbReference type="SMART" id="SM00220">
    <property type="entry name" value="S_TKc"/>
    <property type="match status" value="1"/>
</dbReference>
<dbReference type="STRING" id="8081.ENSPREP00000023313"/>
<reference evidence="10" key="1">
    <citation type="submission" date="2013-11" db="EMBL/GenBank/DDBJ databases">
        <title>The genomic landscape of the Guanapo guppy.</title>
        <authorList>
            <person name="Kuenstner A."/>
            <person name="Dreyer C."/>
        </authorList>
    </citation>
    <scope>NUCLEOTIDE SEQUENCE</scope>
    <source>
        <strain evidence="10">Guanapo</strain>
    </source>
</reference>
<dbReference type="PROSITE" id="PS00107">
    <property type="entry name" value="PROTEIN_KINASE_ATP"/>
    <property type="match status" value="1"/>
</dbReference>
<dbReference type="InterPro" id="IPR008271">
    <property type="entry name" value="Ser/Thr_kinase_AS"/>
</dbReference>
<dbReference type="GO" id="GO:0046332">
    <property type="term" value="F:SMAD binding"/>
    <property type="evidence" value="ECO:0007669"/>
    <property type="project" value="TreeGrafter"/>
</dbReference>
<comment type="similarity">
    <text evidence="7">Belongs to the protein kinase superfamily.</text>
</comment>
<evidence type="ECO:0000256" key="4">
    <source>
        <dbReference type="ARBA" id="ARBA00022777"/>
    </source>
</evidence>
<dbReference type="PROSITE" id="PS00108">
    <property type="entry name" value="PROTEIN_KINASE_ST"/>
    <property type="match status" value="1"/>
</dbReference>
<evidence type="ECO:0000256" key="7">
    <source>
        <dbReference type="RuleBase" id="RU000304"/>
    </source>
</evidence>
<feature type="binding site" evidence="6">
    <location>
        <position position="86"/>
    </location>
    <ligand>
        <name>ATP</name>
        <dbReference type="ChEBI" id="CHEBI:30616"/>
    </ligand>
</feature>
<evidence type="ECO:0000256" key="1">
    <source>
        <dbReference type="ARBA" id="ARBA00022527"/>
    </source>
</evidence>
<dbReference type="SUPFAM" id="SSF56112">
    <property type="entry name" value="Protein kinase-like (PK-like)"/>
    <property type="match status" value="1"/>
</dbReference>
<dbReference type="InterPro" id="IPR011009">
    <property type="entry name" value="Kinase-like_dom_sf"/>
</dbReference>